<feature type="compositionally biased region" description="Polar residues" evidence="11">
    <location>
        <begin position="22"/>
        <end position="32"/>
    </location>
</feature>
<dbReference type="SMART" id="SM00355">
    <property type="entry name" value="ZnF_C2H2"/>
    <property type="match status" value="4"/>
</dbReference>
<feature type="region of interest" description="Disordered" evidence="11">
    <location>
        <begin position="1"/>
        <end position="71"/>
    </location>
</feature>
<evidence type="ECO:0000256" key="10">
    <source>
        <dbReference type="PROSITE-ProRule" id="PRU00042"/>
    </source>
</evidence>
<dbReference type="PANTHER" id="PTHR23235">
    <property type="entry name" value="KRUEPPEL-LIKE TRANSCRIPTION FACTOR"/>
    <property type="match status" value="1"/>
</dbReference>
<keyword evidence="3" id="KW-0677">Repeat</keyword>
<dbReference type="FunFam" id="3.30.160.60:FF:000432">
    <property type="entry name" value="zinc finger protein Gfi-1b isoform X1"/>
    <property type="match status" value="1"/>
</dbReference>
<feature type="domain" description="C2H2-type" evidence="12">
    <location>
        <begin position="371"/>
        <end position="398"/>
    </location>
</feature>
<sequence length="493" mass="55006">DGRGTTPGAMTHNPIGHDMTLLSMSGESTCSEGSGDESIDETLIREIEAKKRRENEMRSAGRSALPKPPPLIPQRQSALHNRELIQHSIYGSLCASTMKASVEGRPPAPPPAQTYGERHSQHSSPSPPYHRLSSIAPYSMPYISAGNYERCGSGGAPSGAPVLLATTGTRDTWHTTTPCNTGPSMRPQHSHCCVNALPLNNSWLHHSNGTDISGYAVHTGMNSYMNRQTRAASPPLMPPMSISPSHLENTPNILNSRPHSDHTLRAVPKRKMSDYSIESILNLKRDKDNKYSHSYSHYSKHDMQSKLTEEPMNLSKKCLSTASSSPPLSIYSALNSPLGSPPFKSMPLSLFTHNKSNKHRIYRSLTNERTFDCKQCGKVFKRSSTLSTHLLIHSDTRPYPCVFCGKRFHQKSDMKKHTYIHTGEKPHKCVVCGKAFSQSSNLITHSRKHTGYKPFACELCPRAFQRKVDLRRHRDTQHLHNTDLKLHDSYVFK</sequence>
<feature type="non-terminal residue" evidence="13">
    <location>
        <position position="1"/>
    </location>
</feature>
<dbReference type="PANTHER" id="PTHR23235:SF120">
    <property type="entry name" value="KRUPPEL-LIKE FACTOR 15"/>
    <property type="match status" value="1"/>
</dbReference>
<evidence type="ECO:0000256" key="1">
    <source>
        <dbReference type="ARBA" id="ARBA00004123"/>
    </source>
</evidence>
<feature type="compositionally biased region" description="Basic and acidic residues" evidence="11">
    <location>
        <begin position="42"/>
        <end position="59"/>
    </location>
</feature>
<evidence type="ECO:0000256" key="3">
    <source>
        <dbReference type="ARBA" id="ARBA00022737"/>
    </source>
</evidence>
<dbReference type="FunFam" id="3.30.160.60:FF:000148">
    <property type="entry name" value="zinc finger protein Gfi-1"/>
    <property type="match status" value="1"/>
</dbReference>
<dbReference type="Gene3D" id="3.30.160.60">
    <property type="entry name" value="Classic Zinc Finger"/>
    <property type="match status" value="4"/>
</dbReference>
<dbReference type="PROSITE" id="PS50157">
    <property type="entry name" value="ZINC_FINGER_C2H2_2"/>
    <property type="match status" value="4"/>
</dbReference>
<dbReference type="GO" id="GO:0000981">
    <property type="term" value="F:DNA-binding transcription factor activity, RNA polymerase II-specific"/>
    <property type="evidence" value="ECO:0007669"/>
    <property type="project" value="TreeGrafter"/>
</dbReference>
<accession>A0A7R9LPZ5</accession>
<dbReference type="AlphaFoldDB" id="A0A7R9LPZ5"/>
<keyword evidence="8" id="KW-0804">Transcription</keyword>
<dbReference type="InterPro" id="IPR036236">
    <property type="entry name" value="Znf_C2H2_sf"/>
</dbReference>
<keyword evidence="6" id="KW-0805">Transcription regulation</keyword>
<organism evidence="13">
    <name type="scientific">Oppiella nova</name>
    <dbReference type="NCBI Taxonomy" id="334625"/>
    <lineage>
        <taxon>Eukaryota</taxon>
        <taxon>Metazoa</taxon>
        <taxon>Ecdysozoa</taxon>
        <taxon>Arthropoda</taxon>
        <taxon>Chelicerata</taxon>
        <taxon>Arachnida</taxon>
        <taxon>Acari</taxon>
        <taxon>Acariformes</taxon>
        <taxon>Sarcoptiformes</taxon>
        <taxon>Oribatida</taxon>
        <taxon>Brachypylina</taxon>
        <taxon>Oppioidea</taxon>
        <taxon>Oppiidae</taxon>
        <taxon>Oppiella</taxon>
    </lineage>
</organism>
<evidence type="ECO:0000313" key="13">
    <source>
        <dbReference type="EMBL" id="CAD7645740.1"/>
    </source>
</evidence>
<evidence type="ECO:0000256" key="9">
    <source>
        <dbReference type="ARBA" id="ARBA00023242"/>
    </source>
</evidence>
<evidence type="ECO:0000256" key="4">
    <source>
        <dbReference type="ARBA" id="ARBA00022771"/>
    </source>
</evidence>
<protein>
    <recommendedName>
        <fullName evidence="12">C2H2-type domain-containing protein</fullName>
    </recommendedName>
</protein>
<dbReference type="GO" id="GO:0000978">
    <property type="term" value="F:RNA polymerase II cis-regulatory region sequence-specific DNA binding"/>
    <property type="evidence" value="ECO:0007669"/>
    <property type="project" value="TreeGrafter"/>
</dbReference>
<dbReference type="SUPFAM" id="SSF57667">
    <property type="entry name" value="beta-beta-alpha zinc fingers"/>
    <property type="match status" value="2"/>
</dbReference>
<dbReference type="OrthoDB" id="6155966at2759"/>
<evidence type="ECO:0000259" key="12">
    <source>
        <dbReference type="PROSITE" id="PS50157"/>
    </source>
</evidence>
<dbReference type="InterPro" id="IPR013087">
    <property type="entry name" value="Znf_C2H2_type"/>
</dbReference>
<evidence type="ECO:0000256" key="7">
    <source>
        <dbReference type="ARBA" id="ARBA00023125"/>
    </source>
</evidence>
<keyword evidence="2" id="KW-0479">Metal-binding</keyword>
<keyword evidence="5" id="KW-0862">Zinc</keyword>
<evidence type="ECO:0000256" key="5">
    <source>
        <dbReference type="ARBA" id="ARBA00022833"/>
    </source>
</evidence>
<keyword evidence="9" id="KW-0539">Nucleus</keyword>
<feature type="domain" description="C2H2-type" evidence="12">
    <location>
        <begin position="399"/>
        <end position="426"/>
    </location>
</feature>
<dbReference type="GO" id="GO:0000122">
    <property type="term" value="P:negative regulation of transcription by RNA polymerase II"/>
    <property type="evidence" value="ECO:0007669"/>
    <property type="project" value="UniProtKB-ARBA"/>
</dbReference>
<dbReference type="EMBL" id="OC916962">
    <property type="protein sequence ID" value="CAD7645740.1"/>
    <property type="molecule type" value="Genomic_DNA"/>
</dbReference>
<evidence type="ECO:0000313" key="14">
    <source>
        <dbReference type="Proteomes" id="UP000728032"/>
    </source>
</evidence>
<dbReference type="EMBL" id="CAJPVJ010002137">
    <property type="protein sequence ID" value="CAG2165825.1"/>
    <property type="molecule type" value="Genomic_DNA"/>
</dbReference>
<dbReference type="FunFam" id="3.30.160.60:FF:000245">
    <property type="entry name" value="zinc finger protein Gfi-1"/>
    <property type="match status" value="1"/>
</dbReference>
<evidence type="ECO:0000256" key="2">
    <source>
        <dbReference type="ARBA" id="ARBA00022723"/>
    </source>
</evidence>
<dbReference type="Pfam" id="PF00096">
    <property type="entry name" value="zf-C2H2"/>
    <property type="match status" value="4"/>
</dbReference>
<feature type="domain" description="C2H2-type" evidence="12">
    <location>
        <begin position="427"/>
        <end position="454"/>
    </location>
</feature>
<keyword evidence="14" id="KW-1185">Reference proteome</keyword>
<proteinExistence type="predicted"/>
<evidence type="ECO:0000256" key="11">
    <source>
        <dbReference type="SAM" id="MobiDB-lite"/>
    </source>
</evidence>
<dbReference type="GO" id="GO:0005634">
    <property type="term" value="C:nucleus"/>
    <property type="evidence" value="ECO:0007669"/>
    <property type="project" value="UniProtKB-SubCell"/>
</dbReference>
<dbReference type="PROSITE" id="PS00028">
    <property type="entry name" value="ZINC_FINGER_C2H2_1"/>
    <property type="match status" value="4"/>
</dbReference>
<comment type="subcellular location">
    <subcellularLocation>
        <location evidence="1">Nucleus</location>
    </subcellularLocation>
</comment>
<feature type="domain" description="C2H2-type" evidence="12">
    <location>
        <begin position="455"/>
        <end position="485"/>
    </location>
</feature>
<keyword evidence="4 10" id="KW-0863">Zinc-finger</keyword>
<dbReference type="FunFam" id="3.30.160.60:FF:000208">
    <property type="entry name" value="zinc finger protein Gfi-1b"/>
    <property type="match status" value="1"/>
</dbReference>
<reference evidence="13" key="1">
    <citation type="submission" date="2020-11" db="EMBL/GenBank/DDBJ databases">
        <authorList>
            <person name="Tran Van P."/>
        </authorList>
    </citation>
    <scope>NUCLEOTIDE SEQUENCE</scope>
</reference>
<dbReference type="Proteomes" id="UP000728032">
    <property type="component" value="Unassembled WGS sequence"/>
</dbReference>
<name>A0A7R9LPZ5_9ACAR</name>
<keyword evidence="7" id="KW-0238">DNA-binding</keyword>
<evidence type="ECO:0000256" key="8">
    <source>
        <dbReference type="ARBA" id="ARBA00023163"/>
    </source>
</evidence>
<evidence type="ECO:0000256" key="6">
    <source>
        <dbReference type="ARBA" id="ARBA00023015"/>
    </source>
</evidence>
<feature type="region of interest" description="Disordered" evidence="11">
    <location>
        <begin position="100"/>
        <end position="131"/>
    </location>
</feature>
<dbReference type="GO" id="GO:0008270">
    <property type="term" value="F:zinc ion binding"/>
    <property type="evidence" value="ECO:0007669"/>
    <property type="project" value="UniProtKB-KW"/>
</dbReference>
<gene>
    <name evidence="13" type="ORF">ONB1V03_LOCUS5363</name>
</gene>